<gene>
    <name evidence="9" type="primary">secD</name>
    <name evidence="14" type="ORF">FHX72_000701</name>
</gene>
<dbReference type="GO" id="GO:0015450">
    <property type="term" value="F:protein-transporting ATPase activity"/>
    <property type="evidence" value="ECO:0007669"/>
    <property type="project" value="InterPro"/>
</dbReference>
<feature type="transmembrane region" description="Helical" evidence="9">
    <location>
        <begin position="450"/>
        <end position="469"/>
    </location>
</feature>
<dbReference type="InterPro" id="IPR005791">
    <property type="entry name" value="SecD"/>
</dbReference>
<comment type="caution">
    <text evidence="9">Lacks conserved residue(s) required for the propagation of feature annotation.</text>
</comment>
<keyword evidence="5 9" id="KW-0653">Protein transport</keyword>
<comment type="function">
    <text evidence="9">Part of the Sec protein translocase complex. Interacts with the SecYEG preprotein conducting channel. SecDF uses the proton motive force (PMF) to complete protein translocation after the ATP-dependent function of SecA.</text>
</comment>
<comment type="similarity">
    <text evidence="9">Belongs to the SecD/SecF family. SecD subfamily.</text>
</comment>
<keyword evidence="4 9" id="KW-0812">Transmembrane</keyword>
<keyword evidence="8 9" id="KW-0472">Membrane</keyword>
<feature type="transmembrane region" description="Helical" evidence="9">
    <location>
        <begin position="371"/>
        <end position="391"/>
    </location>
</feature>
<dbReference type="RefSeq" id="WP_221186702.1">
    <property type="nucleotide sequence ID" value="NZ_JACHWJ010000001.1"/>
</dbReference>
<evidence type="ECO:0000313" key="14">
    <source>
        <dbReference type="EMBL" id="MBB2956589.1"/>
    </source>
</evidence>
<evidence type="ECO:0000256" key="10">
    <source>
        <dbReference type="SAM" id="MobiDB-lite"/>
    </source>
</evidence>
<dbReference type="NCBIfam" id="TIGR00916">
    <property type="entry name" value="2A0604s01"/>
    <property type="match status" value="1"/>
</dbReference>
<evidence type="ECO:0000313" key="15">
    <source>
        <dbReference type="Proteomes" id="UP000545286"/>
    </source>
</evidence>
<organism evidence="14 15">
    <name type="scientific">Pseudoclavibacter helvolus</name>
    <dbReference type="NCBI Taxonomy" id="255205"/>
    <lineage>
        <taxon>Bacteria</taxon>
        <taxon>Bacillati</taxon>
        <taxon>Actinomycetota</taxon>
        <taxon>Actinomycetes</taxon>
        <taxon>Micrococcales</taxon>
        <taxon>Microbacteriaceae</taxon>
        <taxon>Pseudoclavibacter</taxon>
    </lineage>
</organism>
<dbReference type="InterPro" id="IPR048634">
    <property type="entry name" value="SecD_SecF_C"/>
</dbReference>
<dbReference type="Gene3D" id="3.30.70.3220">
    <property type="match status" value="1"/>
</dbReference>
<dbReference type="InterPro" id="IPR055344">
    <property type="entry name" value="SecD_SecF_C_bact"/>
</dbReference>
<dbReference type="PANTHER" id="PTHR30081:SF1">
    <property type="entry name" value="PROTEIN TRANSLOCASE SUBUNIT SECD"/>
    <property type="match status" value="1"/>
</dbReference>
<evidence type="ECO:0000256" key="6">
    <source>
        <dbReference type="ARBA" id="ARBA00022989"/>
    </source>
</evidence>
<accession>A0A7W4ULC5</accession>
<feature type="region of interest" description="Disordered" evidence="10">
    <location>
        <begin position="532"/>
        <end position="586"/>
    </location>
</feature>
<comment type="subunit">
    <text evidence="9">Forms a complex with SecF. Part of the essential Sec protein translocation apparatus which comprises SecA, SecYEG and auxiliary proteins SecDF. Other proteins may also be involved.</text>
</comment>
<evidence type="ECO:0000256" key="9">
    <source>
        <dbReference type="HAMAP-Rule" id="MF_01463"/>
    </source>
</evidence>
<protein>
    <recommendedName>
        <fullName evidence="9">Protein translocase subunit SecD</fullName>
    </recommendedName>
</protein>
<keyword evidence="15" id="KW-1185">Reference proteome</keyword>
<dbReference type="Pfam" id="PF02355">
    <property type="entry name" value="SecD_SecF_C"/>
    <property type="match status" value="1"/>
</dbReference>
<keyword evidence="2 9" id="KW-0813">Transport</keyword>
<dbReference type="AlphaFoldDB" id="A0A7W4ULC5"/>
<dbReference type="Proteomes" id="UP000545286">
    <property type="component" value="Unassembled WGS sequence"/>
</dbReference>
<feature type="transmembrane region" description="Helical" evidence="9">
    <location>
        <begin position="475"/>
        <end position="493"/>
    </location>
</feature>
<evidence type="ECO:0000256" key="2">
    <source>
        <dbReference type="ARBA" id="ARBA00022448"/>
    </source>
</evidence>
<feature type="domain" description="Protein translocase subunit SecDF P1" evidence="12">
    <location>
        <begin position="82"/>
        <end position="138"/>
    </location>
</feature>
<dbReference type="Pfam" id="PF22599">
    <property type="entry name" value="SecDF_P1_head"/>
    <property type="match status" value="1"/>
</dbReference>
<name>A0A7W4ULC5_9MICO</name>
<sequence>MAKSTTSSARRGRGAGIVQRAWRTLTWLLILILALVGLNWLAVATQGGQWTPRLALDLEGGTQVVLAAQLPEGQADPSSEQMQQAVSIIRQRIDASGVSEAEITTQGGRNIVVSVPGEMDQLTRDRIENSAKLEFRAVLVADQAANSQAIPADQLPEELSTTPTAEPTNASDLNWVTEQMYVDFLQFNCADLAPAAEIDPTQPLITCDDSGTEKYVLGPVEVTGERIADASSGLTTTSTGATTNQWAVNIEFDAQGTQEFAAVTERLVGLTENQNRFAVTLDNQVIVAPTTNAAITDGKPQISGNFNEESAKALADQLKFGALPFNFVAQSTSTISATLGSSQLVNGLIAGLIGLAAVVVYSLFQYRTLGLVTVASLVIAATLTYIVVTYLSNQEGYRLSLAGVAGLIVAIGITADSFIVYFERIKDELRDGKGLVSAVEGGWTRAIRTILASDAVNFLVAIVLLFVAVGNVRGFALTLGITTIIDIIVVTLFTHPLMRLLARTPFFADGHPASGLDPRSLGAVYRGRGTFRTPEQKKRGATREATKRQTLAERKAEAAKKAGDDLVAAGSGNADQKSTTSNGEKA</sequence>
<dbReference type="InterPro" id="IPR022813">
    <property type="entry name" value="SecD/SecF_arch_bac"/>
</dbReference>
<feature type="transmembrane region" description="Helical" evidence="9">
    <location>
        <begin position="397"/>
        <end position="422"/>
    </location>
</feature>
<keyword evidence="6 9" id="KW-1133">Transmembrane helix</keyword>
<dbReference type="NCBIfam" id="TIGR01129">
    <property type="entry name" value="secD"/>
    <property type="match status" value="1"/>
</dbReference>
<reference evidence="14 15" key="1">
    <citation type="submission" date="2020-08" db="EMBL/GenBank/DDBJ databases">
        <title>Sequencing the genomes of 1000 actinobacteria strains.</title>
        <authorList>
            <person name="Klenk H.-P."/>
        </authorList>
    </citation>
    <scope>NUCLEOTIDE SEQUENCE [LARGE SCALE GENOMIC DNA]</scope>
    <source>
        <strain evidence="14 15">DSM 20419</strain>
    </source>
</reference>
<comment type="subcellular location">
    <subcellularLocation>
        <location evidence="1 9">Cell membrane</location>
        <topology evidence="1 9">Multi-pass membrane protein</topology>
    </subcellularLocation>
</comment>
<feature type="transmembrane region" description="Helical" evidence="9">
    <location>
        <begin position="344"/>
        <end position="364"/>
    </location>
</feature>
<evidence type="ECO:0000256" key="1">
    <source>
        <dbReference type="ARBA" id="ARBA00004651"/>
    </source>
</evidence>
<dbReference type="Pfam" id="PF21760">
    <property type="entry name" value="SecD_1st"/>
    <property type="match status" value="1"/>
</dbReference>
<feature type="region of interest" description="Disordered" evidence="10">
    <location>
        <begin position="149"/>
        <end position="170"/>
    </location>
</feature>
<feature type="compositionally biased region" description="Basic and acidic residues" evidence="10">
    <location>
        <begin position="534"/>
        <end position="564"/>
    </location>
</feature>
<feature type="compositionally biased region" description="Polar residues" evidence="10">
    <location>
        <begin position="159"/>
        <end position="170"/>
    </location>
</feature>
<evidence type="ECO:0000256" key="7">
    <source>
        <dbReference type="ARBA" id="ARBA00023010"/>
    </source>
</evidence>
<feature type="compositionally biased region" description="Polar residues" evidence="10">
    <location>
        <begin position="573"/>
        <end position="586"/>
    </location>
</feature>
<keyword evidence="7 9" id="KW-0811">Translocation</keyword>
<dbReference type="EMBL" id="JACHWJ010000001">
    <property type="protein sequence ID" value="MBB2956589.1"/>
    <property type="molecule type" value="Genomic_DNA"/>
</dbReference>
<evidence type="ECO:0000256" key="5">
    <source>
        <dbReference type="ARBA" id="ARBA00022927"/>
    </source>
</evidence>
<comment type="caution">
    <text evidence="14">The sequence shown here is derived from an EMBL/GenBank/DDBJ whole genome shotgun (WGS) entry which is preliminary data.</text>
</comment>
<proteinExistence type="inferred from homology"/>
<dbReference type="Gene3D" id="1.20.1640.10">
    <property type="entry name" value="Multidrug efflux transporter AcrB transmembrane domain"/>
    <property type="match status" value="1"/>
</dbReference>
<evidence type="ECO:0000259" key="11">
    <source>
        <dbReference type="Pfam" id="PF02355"/>
    </source>
</evidence>
<evidence type="ECO:0000256" key="3">
    <source>
        <dbReference type="ARBA" id="ARBA00022475"/>
    </source>
</evidence>
<dbReference type="HAMAP" id="MF_01463_B">
    <property type="entry name" value="SecD_B"/>
    <property type="match status" value="1"/>
</dbReference>
<dbReference type="Gene3D" id="3.30.1360.200">
    <property type="match status" value="1"/>
</dbReference>
<evidence type="ECO:0000259" key="13">
    <source>
        <dbReference type="Pfam" id="PF22599"/>
    </source>
</evidence>
<evidence type="ECO:0000256" key="4">
    <source>
        <dbReference type="ARBA" id="ARBA00022692"/>
    </source>
</evidence>
<feature type="domain" description="SecDF P1 head subdomain" evidence="13">
    <location>
        <begin position="211"/>
        <end position="324"/>
    </location>
</feature>
<feature type="domain" description="Protein export membrane protein SecD/SecF C-terminal" evidence="11">
    <location>
        <begin position="326"/>
        <end position="501"/>
    </location>
</feature>
<dbReference type="GO" id="GO:0065002">
    <property type="term" value="P:intracellular protein transmembrane transport"/>
    <property type="evidence" value="ECO:0007669"/>
    <property type="project" value="UniProtKB-UniRule"/>
</dbReference>
<dbReference type="GO" id="GO:0043952">
    <property type="term" value="P:protein transport by the Sec complex"/>
    <property type="evidence" value="ECO:0007669"/>
    <property type="project" value="UniProtKB-UniRule"/>
</dbReference>
<dbReference type="GO" id="GO:0006605">
    <property type="term" value="P:protein targeting"/>
    <property type="evidence" value="ECO:0007669"/>
    <property type="project" value="UniProtKB-UniRule"/>
</dbReference>
<dbReference type="SUPFAM" id="SSF82866">
    <property type="entry name" value="Multidrug efflux transporter AcrB transmembrane domain"/>
    <property type="match status" value="1"/>
</dbReference>
<dbReference type="GO" id="GO:0005886">
    <property type="term" value="C:plasma membrane"/>
    <property type="evidence" value="ECO:0007669"/>
    <property type="project" value="UniProtKB-SubCell"/>
</dbReference>
<evidence type="ECO:0000259" key="12">
    <source>
        <dbReference type="Pfam" id="PF21760"/>
    </source>
</evidence>
<dbReference type="InterPro" id="IPR054384">
    <property type="entry name" value="SecDF_P1_head"/>
</dbReference>
<evidence type="ECO:0000256" key="8">
    <source>
        <dbReference type="ARBA" id="ARBA00023136"/>
    </source>
</evidence>
<dbReference type="InterPro" id="IPR048631">
    <property type="entry name" value="SecD_1st"/>
</dbReference>
<keyword evidence="3 9" id="KW-1003">Cell membrane</keyword>
<dbReference type="PANTHER" id="PTHR30081">
    <property type="entry name" value="PROTEIN-EXPORT MEMBRANE PROTEIN SEC"/>
    <property type="match status" value="1"/>
</dbReference>